<evidence type="ECO:0000256" key="3">
    <source>
        <dbReference type="ARBA" id="ARBA00022777"/>
    </source>
</evidence>
<dbReference type="AlphaFoldDB" id="A0A518BRR3"/>
<dbReference type="EMBL" id="CP036287">
    <property type="protein sequence ID" value="QDU69659.1"/>
    <property type="molecule type" value="Genomic_DNA"/>
</dbReference>
<evidence type="ECO:0000256" key="5">
    <source>
        <dbReference type="PROSITE-ProRule" id="PRU10141"/>
    </source>
</evidence>
<keyword evidence="4 5" id="KW-0067">ATP-binding</keyword>
<dbReference type="InterPro" id="IPR019734">
    <property type="entry name" value="TPR_rpt"/>
</dbReference>
<dbReference type="PROSITE" id="PS00108">
    <property type="entry name" value="PROTEIN_KINASE_ST"/>
    <property type="match status" value="1"/>
</dbReference>
<keyword evidence="1 8" id="KW-0808">Transferase</keyword>
<dbReference type="InterPro" id="IPR000719">
    <property type="entry name" value="Prot_kinase_dom"/>
</dbReference>
<dbReference type="RefSeq" id="WP_145069757.1">
    <property type="nucleotide sequence ID" value="NZ_CP036287.1"/>
</dbReference>
<dbReference type="InterPro" id="IPR011009">
    <property type="entry name" value="Kinase-like_dom_sf"/>
</dbReference>
<dbReference type="Gene3D" id="1.25.40.10">
    <property type="entry name" value="Tetratricopeptide repeat domain"/>
    <property type="match status" value="2"/>
</dbReference>
<dbReference type="Pfam" id="PF13424">
    <property type="entry name" value="TPR_12"/>
    <property type="match status" value="2"/>
</dbReference>
<dbReference type="Gene3D" id="1.10.510.10">
    <property type="entry name" value="Transferase(Phosphotransferase) domain 1"/>
    <property type="match status" value="1"/>
</dbReference>
<dbReference type="PROSITE" id="PS00107">
    <property type="entry name" value="PROTEIN_KINASE_ATP"/>
    <property type="match status" value="1"/>
</dbReference>
<reference evidence="8 9" key="1">
    <citation type="submission" date="2019-02" db="EMBL/GenBank/DDBJ databases">
        <title>Deep-cultivation of Planctomycetes and their phenomic and genomic characterization uncovers novel biology.</title>
        <authorList>
            <person name="Wiegand S."/>
            <person name="Jogler M."/>
            <person name="Boedeker C."/>
            <person name="Pinto D."/>
            <person name="Vollmers J."/>
            <person name="Rivas-Marin E."/>
            <person name="Kohn T."/>
            <person name="Peeters S.H."/>
            <person name="Heuer A."/>
            <person name="Rast P."/>
            <person name="Oberbeckmann S."/>
            <person name="Bunk B."/>
            <person name="Jeske O."/>
            <person name="Meyerdierks A."/>
            <person name="Storesund J.E."/>
            <person name="Kallscheuer N."/>
            <person name="Luecker S."/>
            <person name="Lage O.M."/>
            <person name="Pohl T."/>
            <person name="Merkel B.J."/>
            <person name="Hornburger P."/>
            <person name="Mueller R.-W."/>
            <person name="Bruemmer F."/>
            <person name="Labrenz M."/>
            <person name="Spormann A.M."/>
            <person name="Op den Camp H."/>
            <person name="Overmann J."/>
            <person name="Amann R."/>
            <person name="Jetten M.S.M."/>
            <person name="Mascher T."/>
            <person name="Medema M.H."/>
            <person name="Devos D.P."/>
            <person name="Kaster A.-K."/>
            <person name="Ovreas L."/>
            <person name="Rohde M."/>
            <person name="Galperin M.Y."/>
            <person name="Jogler C."/>
        </authorList>
    </citation>
    <scope>NUCLEOTIDE SEQUENCE [LARGE SCALE GENOMIC DNA]</scope>
    <source>
        <strain evidence="8 9">Pla133</strain>
    </source>
</reference>
<accession>A0A518BRR3</accession>
<dbReference type="CDD" id="cd14014">
    <property type="entry name" value="STKc_PknB_like"/>
    <property type="match status" value="1"/>
</dbReference>
<dbReference type="SMART" id="SM00220">
    <property type="entry name" value="S_TKc"/>
    <property type="match status" value="1"/>
</dbReference>
<protein>
    <submittedName>
        <fullName evidence="8">Serine/threonine-protein kinase StkP</fullName>
        <ecNumber evidence="8">2.7.11.1</ecNumber>
    </submittedName>
</protein>
<dbReference type="InterPro" id="IPR008271">
    <property type="entry name" value="Ser/Thr_kinase_AS"/>
</dbReference>
<keyword evidence="9" id="KW-1185">Reference proteome</keyword>
<evidence type="ECO:0000256" key="1">
    <source>
        <dbReference type="ARBA" id="ARBA00022679"/>
    </source>
</evidence>
<evidence type="ECO:0000259" key="7">
    <source>
        <dbReference type="PROSITE" id="PS50011"/>
    </source>
</evidence>
<keyword evidence="3 8" id="KW-0418">Kinase</keyword>
<dbReference type="PANTHER" id="PTHR43289">
    <property type="entry name" value="MITOGEN-ACTIVATED PROTEIN KINASE KINASE KINASE 20-RELATED"/>
    <property type="match status" value="1"/>
</dbReference>
<dbReference type="PROSITE" id="PS50011">
    <property type="entry name" value="PROTEIN_KINASE_DOM"/>
    <property type="match status" value="1"/>
</dbReference>
<dbReference type="InterPro" id="IPR011990">
    <property type="entry name" value="TPR-like_helical_dom_sf"/>
</dbReference>
<name>A0A518BRR3_9BACT</name>
<dbReference type="EC" id="2.7.11.1" evidence="8"/>
<feature type="region of interest" description="Disordered" evidence="6">
    <location>
        <begin position="1"/>
        <end position="23"/>
    </location>
</feature>
<keyword evidence="2 5" id="KW-0547">Nucleotide-binding</keyword>
<dbReference type="SUPFAM" id="SSF48452">
    <property type="entry name" value="TPR-like"/>
    <property type="match status" value="3"/>
</dbReference>
<evidence type="ECO:0000313" key="8">
    <source>
        <dbReference type="EMBL" id="QDU69659.1"/>
    </source>
</evidence>
<gene>
    <name evidence="8" type="primary">stkP_4</name>
    <name evidence="8" type="ORF">Pla133_47800</name>
</gene>
<dbReference type="PANTHER" id="PTHR43289:SF6">
    <property type="entry name" value="SERINE_THREONINE-PROTEIN KINASE NEKL-3"/>
    <property type="match status" value="1"/>
</dbReference>
<evidence type="ECO:0000256" key="4">
    <source>
        <dbReference type="ARBA" id="ARBA00022840"/>
    </source>
</evidence>
<sequence>MADSSFPLPASDEEELFHGARERTDPAARREFLDRHCAERPELRAFVEGLLAADAEAEGFLSGADGTELGPGDGVGAYRLLERLGSGGGGEVFLARRDGTDLPAAALKVLRGSRAGGAFLDGFDLERRALALMDHPAIARLIDAGVTEDGRPFLVMERVDGAPLTRYADERGLALRERLVLLRQVALAVDHAHGNGVVHRDLKPANVLVAHVDGKPVPKVIDFGVASAAALGEEGGLGRSAFVGTPQYMAPEQALAPGPDDVDGRADVFALGVLLFELVTGTTPSPAKEFAGLDLAELRRRVGQRVPIVPSQRLAELGQIERCAVDVTHLRQICERDIDAIVRRATEGDPGRRHPTAAAFARELERAERALDPVTRFQGSRLSGVDPAQLGSTMRSELLLAATAGLERAGFADDRRADLLAGLEAGLEHVNFTTVARRVSTLVVFDPASEAIDAELSAEPLVQATLLQSQGEALLKLGLFERATTPLARAVDLRREGLGLSAPETLESLKSYGVCLRSLGRLIEARPFYEACLEGWTAVAGEDDQRTIDAHNNLGVLVMNEGDWVASERHFRRAVESGRRALGADSITVVRALSNLGAVLEQLGRTEEAARAYREGLAGSRAVHGADDIHTLSLAGNHARLLSVLGDHETAVEQLTDLAARARLVLGDEHVNTLLMLVSLGRAQLDAGRAELALSTLEEALAGLEAQFGREHELVMAALSDVAGAAREMGQVERAVALGADGVARSEGLPLGHPRRGAILLSYGRALVAAGEGAQGFDVVRRACELLESAVGPDHLEVHKARGILAKLEAAGAGNKGEARS</sequence>
<dbReference type="GO" id="GO:0004674">
    <property type="term" value="F:protein serine/threonine kinase activity"/>
    <property type="evidence" value="ECO:0007669"/>
    <property type="project" value="UniProtKB-EC"/>
</dbReference>
<dbReference type="Proteomes" id="UP000316921">
    <property type="component" value="Chromosome"/>
</dbReference>
<evidence type="ECO:0000313" key="9">
    <source>
        <dbReference type="Proteomes" id="UP000316921"/>
    </source>
</evidence>
<dbReference type="InterPro" id="IPR017441">
    <property type="entry name" value="Protein_kinase_ATP_BS"/>
</dbReference>
<proteinExistence type="predicted"/>
<evidence type="ECO:0000256" key="6">
    <source>
        <dbReference type="SAM" id="MobiDB-lite"/>
    </source>
</evidence>
<dbReference type="GO" id="GO:0005524">
    <property type="term" value="F:ATP binding"/>
    <property type="evidence" value="ECO:0007669"/>
    <property type="project" value="UniProtKB-UniRule"/>
</dbReference>
<organism evidence="8 9">
    <name type="scientific">Engelhardtia mirabilis</name>
    <dbReference type="NCBI Taxonomy" id="2528011"/>
    <lineage>
        <taxon>Bacteria</taxon>
        <taxon>Pseudomonadati</taxon>
        <taxon>Planctomycetota</taxon>
        <taxon>Planctomycetia</taxon>
        <taxon>Planctomycetia incertae sedis</taxon>
        <taxon>Engelhardtia</taxon>
    </lineage>
</organism>
<dbReference type="Pfam" id="PF00069">
    <property type="entry name" value="Pkinase"/>
    <property type="match status" value="1"/>
</dbReference>
<dbReference type="KEGG" id="pbap:Pla133_47800"/>
<feature type="binding site" evidence="5">
    <location>
        <position position="108"/>
    </location>
    <ligand>
        <name>ATP</name>
        <dbReference type="ChEBI" id="CHEBI:30616"/>
    </ligand>
</feature>
<dbReference type="SUPFAM" id="SSF56112">
    <property type="entry name" value="Protein kinase-like (PK-like)"/>
    <property type="match status" value="1"/>
</dbReference>
<evidence type="ECO:0000256" key="2">
    <source>
        <dbReference type="ARBA" id="ARBA00022741"/>
    </source>
</evidence>
<feature type="domain" description="Protein kinase" evidence="7">
    <location>
        <begin position="78"/>
        <end position="365"/>
    </location>
</feature>
<dbReference type="SMART" id="SM00028">
    <property type="entry name" value="TPR"/>
    <property type="match status" value="3"/>
</dbReference>